<evidence type="ECO:0000256" key="3">
    <source>
        <dbReference type="ARBA" id="ARBA00022475"/>
    </source>
</evidence>
<keyword evidence="5 13" id="KW-0328">Glycosyltransferase</keyword>
<evidence type="ECO:0000313" key="13">
    <source>
        <dbReference type="EMBL" id="CUI17089.1"/>
    </source>
</evidence>
<dbReference type="EMBL" id="LN879502">
    <property type="protein sequence ID" value="CUI17089.1"/>
    <property type="molecule type" value="Genomic_DNA"/>
</dbReference>
<organism evidence="13 14">
    <name type="scientific">Candidatus Protochlamydia naegleriophila</name>
    <dbReference type="NCBI Taxonomy" id="389348"/>
    <lineage>
        <taxon>Bacteria</taxon>
        <taxon>Pseudomonadati</taxon>
        <taxon>Chlamydiota</taxon>
        <taxon>Chlamydiia</taxon>
        <taxon>Parachlamydiales</taxon>
        <taxon>Parachlamydiaceae</taxon>
        <taxon>Candidatus Protochlamydia</taxon>
    </lineage>
</organism>
<dbReference type="STRING" id="389348.PNK_1478"/>
<dbReference type="InterPro" id="IPR051199">
    <property type="entry name" value="LPS_LOS_Heptosyltrfase"/>
</dbReference>
<dbReference type="PANTHER" id="PTHR30160">
    <property type="entry name" value="TETRAACYLDISACCHARIDE 4'-KINASE-RELATED"/>
    <property type="match status" value="1"/>
</dbReference>
<dbReference type="GO" id="GO:0005829">
    <property type="term" value="C:cytosol"/>
    <property type="evidence" value="ECO:0007669"/>
    <property type="project" value="TreeGrafter"/>
</dbReference>
<dbReference type="SUPFAM" id="SSF53756">
    <property type="entry name" value="UDP-Glycosyltransferase/glycogen phosphorylase"/>
    <property type="match status" value="1"/>
</dbReference>
<reference evidence="14" key="1">
    <citation type="submission" date="2015-09" db="EMBL/GenBank/DDBJ databases">
        <authorList>
            <person name="Bertelli C."/>
        </authorList>
    </citation>
    <scope>NUCLEOTIDE SEQUENCE [LARGE SCALE GENOMIC DNA]</scope>
    <source>
        <strain evidence="14">KNic</strain>
    </source>
</reference>
<dbReference type="GO" id="GO:0009244">
    <property type="term" value="P:lipopolysaccharide core region biosynthetic process"/>
    <property type="evidence" value="ECO:0007669"/>
    <property type="project" value="InterPro"/>
</dbReference>
<evidence type="ECO:0000256" key="2">
    <source>
        <dbReference type="ARBA" id="ARBA00004713"/>
    </source>
</evidence>
<dbReference type="NCBIfam" id="TIGR02193">
    <property type="entry name" value="heptsyl_trn_I"/>
    <property type="match status" value="1"/>
</dbReference>
<dbReference type="KEGG" id="pnl:PNK_1478"/>
<evidence type="ECO:0000256" key="8">
    <source>
        <dbReference type="ARBA" id="ARBA00023136"/>
    </source>
</evidence>
<accession>A0A0U5ESE5</accession>
<keyword evidence="3" id="KW-1003">Cell membrane</keyword>
<dbReference type="PATRIC" id="fig|389348.3.peg.1658"/>
<dbReference type="CDD" id="cd03789">
    <property type="entry name" value="GT9_LPS_heptosyltransferase"/>
    <property type="match status" value="1"/>
</dbReference>
<gene>
    <name evidence="13" type="primary">waaC</name>
    <name evidence="13" type="ORF">PNK_1478</name>
</gene>
<comment type="pathway">
    <text evidence="2">Bacterial outer membrane biogenesis; LPS core biosynthesis.</text>
</comment>
<evidence type="ECO:0000256" key="7">
    <source>
        <dbReference type="ARBA" id="ARBA00022985"/>
    </source>
</evidence>
<dbReference type="Pfam" id="PF01075">
    <property type="entry name" value="Glyco_transf_9"/>
    <property type="match status" value="1"/>
</dbReference>
<dbReference type="Gene3D" id="3.40.50.2000">
    <property type="entry name" value="Glycogen Phosphorylase B"/>
    <property type="match status" value="2"/>
</dbReference>
<sequence length="354" mass="40461">MKILIIKTSSLGDIIHAFPVLQYLRRLYPHAQIDWLIEQSFGELVQAHPDLNHAIPVQIKKWRSNIWKKECWQEIRALLQRIRQCRYDLVLDLQGNIKSGLLTALANGLRKVGFGWRSVPEWPNTFLTHERYDPPCGRNIREDYLFLAQSALGEAINDVSGVALQVDSKQALKLEKLMQVDSLKGGPRIMVCPGSNWDNKQLSLEILQAFLEQISKKLDGRFLFVWGTPKEKEMVEKLQENFPDSSLIMDRFPLPVLQSLMSKTQLVIAMDSLPLHLAGTTPTPTYSIFGASLAHKYKPLGNLHHAFQGSCPYGKSFEKRCPILRTCSTGNCVKQIDANVLFDHFFTWWKSLTF</sequence>
<dbReference type="InterPro" id="IPR011908">
    <property type="entry name" value="LipoPS_heptosylTferase-I"/>
</dbReference>
<evidence type="ECO:0000256" key="6">
    <source>
        <dbReference type="ARBA" id="ARBA00022679"/>
    </source>
</evidence>
<dbReference type="InterPro" id="IPR002201">
    <property type="entry name" value="Glyco_trans_9"/>
</dbReference>
<dbReference type="EC" id="2.4.99.23" evidence="9"/>
<keyword evidence="14" id="KW-1185">Reference proteome</keyword>
<name>A0A0U5ESE5_9BACT</name>
<proteinExistence type="predicted"/>
<keyword evidence="6 13" id="KW-0808">Transferase</keyword>
<keyword evidence="8" id="KW-0472">Membrane</keyword>
<dbReference type="RefSeq" id="WP_059061245.1">
    <property type="nucleotide sequence ID" value="NZ_LN879502.1"/>
</dbReference>
<dbReference type="FunCoup" id="A0A0U5ESE5">
    <property type="interactions" value="133"/>
</dbReference>
<evidence type="ECO:0000313" key="14">
    <source>
        <dbReference type="Proteomes" id="UP000069902"/>
    </source>
</evidence>
<dbReference type="GO" id="GO:0005886">
    <property type="term" value="C:plasma membrane"/>
    <property type="evidence" value="ECO:0007669"/>
    <property type="project" value="UniProtKB-SubCell"/>
</dbReference>
<protein>
    <recommendedName>
        <fullName evidence="10">Lipopolysaccharide heptosyltransferase 1</fullName>
        <ecNumber evidence="9">2.4.99.23</ecNumber>
    </recommendedName>
    <alternativeName>
        <fullName evidence="11">ADP-heptose:lipopolysaccharide heptosyltransferase I</fullName>
    </alternativeName>
</protein>
<evidence type="ECO:0000256" key="5">
    <source>
        <dbReference type="ARBA" id="ARBA00022676"/>
    </source>
</evidence>
<dbReference type="PANTHER" id="PTHR30160:SF1">
    <property type="entry name" value="LIPOPOLYSACCHARIDE 1,2-N-ACETYLGLUCOSAMINETRANSFERASE-RELATED"/>
    <property type="match status" value="1"/>
</dbReference>
<dbReference type="GO" id="GO:0008713">
    <property type="term" value="F:ADP-heptose-lipopolysaccharide heptosyltransferase activity"/>
    <property type="evidence" value="ECO:0007669"/>
    <property type="project" value="TreeGrafter"/>
</dbReference>
<evidence type="ECO:0000256" key="11">
    <source>
        <dbReference type="ARBA" id="ARBA00044330"/>
    </source>
</evidence>
<evidence type="ECO:0000256" key="1">
    <source>
        <dbReference type="ARBA" id="ARBA00004515"/>
    </source>
</evidence>
<evidence type="ECO:0000256" key="10">
    <source>
        <dbReference type="ARBA" id="ARBA00044190"/>
    </source>
</evidence>
<evidence type="ECO:0000256" key="9">
    <source>
        <dbReference type="ARBA" id="ARBA00044041"/>
    </source>
</evidence>
<evidence type="ECO:0000256" key="4">
    <source>
        <dbReference type="ARBA" id="ARBA00022519"/>
    </source>
</evidence>
<dbReference type="AlphaFoldDB" id="A0A0U5ESE5"/>
<keyword evidence="4" id="KW-0997">Cell inner membrane</keyword>
<dbReference type="InParanoid" id="A0A0U5ESE5"/>
<comment type="subcellular location">
    <subcellularLocation>
        <location evidence="1">Cell inner membrane</location>
        <topology evidence="1">Peripheral membrane protein</topology>
        <orientation evidence="1">Cytoplasmic side</orientation>
    </subcellularLocation>
</comment>
<keyword evidence="7" id="KW-0448">Lipopolysaccharide biosynthesis</keyword>
<evidence type="ECO:0000256" key="12">
    <source>
        <dbReference type="ARBA" id="ARBA00049201"/>
    </source>
</evidence>
<comment type="catalytic activity">
    <reaction evidence="12">
        <text>an alpha-Kdo-(2-&gt;4)-alpha-Kdo-(2-&gt;6)-lipid A + ADP-L-glycero-beta-D-manno-heptose = an L-alpha-D-Hep-(1-&gt;5)-[alpha-Kdo-(2-&gt;4)]-alpha-Kdo-(2-&gt;6)-lipid A + ADP + H(+)</text>
        <dbReference type="Rhea" id="RHEA:74067"/>
        <dbReference type="ChEBI" id="CHEBI:15378"/>
        <dbReference type="ChEBI" id="CHEBI:61506"/>
        <dbReference type="ChEBI" id="CHEBI:176431"/>
        <dbReference type="ChEBI" id="CHEBI:193068"/>
        <dbReference type="ChEBI" id="CHEBI:456216"/>
        <dbReference type="EC" id="2.4.99.23"/>
    </reaction>
</comment>
<dbReference type="Proteomes" id="UP000069902">
    <property type="component" value="Chromosome cPNK"/>
</dbReference>